<protein>
    <submittedName>
        <fullName evidence="2">Uncharacterized protein</fullName>
    </submittedName>
</protein>
<sequence length="364" mass="41840">MLTVSQFTSMDNVDPIMERLRGHWLQRSATRDFLPQEPDIRKRILEQYLHCGPIKPIQTYAGLLKIEGCRDFKDIRLAKVSEPDLAVPHVTKDGGSHNSNKHEYTRERHWMMFSKNFLAMQKDAAPTAENIVKIVVELNEMRPSLLSPISPRIFDENSDEVEHAEAQGDGAYQSRKRSGEYESAESKRSRTSLSIEDDHRVHDELSEKTSAEWEAKLQGAERRKKQGDEKGRSDDLKGRLEAYFEAAVEYVEYLTFESDAMKAHNFSQSTGKLFQYVYSQYKCLPADSQRGKMHVVREGSIVAAELLKKFRRHRDGSFHKQPRSPELLNFLGNVKKAIAKLNGEDLDYIARLARILCYITEKSS</sequence>
<organism evidence="2">
    <name type="scientific">Guillardia theta</name>
    <name type="common">Cryptophyte</name>
    <name type="synonym">Cryptomonas phi</name>
    <dbReference type="NCBI Taxonomy" id="55529"/>
    <lineage>
        <taxon>Eukaryota</taxon>
        <taxon>Cryptophyceae</taxon>
        <taxon>Pyrenomonadales</taxon>
        <taxon>Geminigeraceae</taxon>
        <taxon>Guillardia</taxon>
    </lineage>
</organism>
<evidence type="ECO:0000256" key="1">
    <source>
        <dbReference type="SAM" id="MobiDB-lite"/>
    </source>
</evidence>
<proteinExistence type="predicted"/>
<dbReference type="AlphaFoldDB" id="A0A7S4UWA5"/>
<evidence type="ECO:0000313" key="2">
    <source>
        <dbReference type="EMBL" id="CAE2333180.1"/>
    </source>
</evidence>
<name>A0A7S4UWA5_GUITH</name>
<reference evidence="2" key="1">
    <citation type="submission" date="2021-01" db="EMBL/GenBank/DDBJ databases">
        <authorList>
            <person name="Corre E."/>
            <person name="Pelletier E."/>
            <person name="Niang G."/>
            <person name="Scheremetjew M."/>
            <person name="Finn R."/>
            <person name="Kale V."/>
            <person name="Holt S."/>
            <person name="Cochrane G."/>
            <person name="Meng A."/>
            <person name="Brown T."/>
            <person name="Cohen L."/>
        </authorList>
    </citation>
    <scope>NUCLEOTIDE SEQUENCE</scope>
    <source>
        <strain evidence="2">CCMP 2712</strain>
    </source>
</reference>
<feature type="compositionally biased region" description="Basic and acidic residues" evidence="1">
    <location>
        <begin position="177"/>
        <end position="188"/>
    </location>
</feature>
<accession>A0A7S4UWA5</accession>
<gene>
    <name evidence="2" type="ORF">GTHE00462_LOCUS34503</name>
</gene>
<feature type="compositionally biased region" description="Basic and acidic residues" evidence="1">
    <location>
        <begin position="196"/>
        <end position="235"/>
    </location>
</feature>
<dbReference type="EMBL" id="HBKN01044065">
    <property type="protein sequence ID" value="CAE2333180.1"/>
    <property type="molecule type" value="Transcribed_RNA"/>
</dbReference>
<feature type="region of interest" description="Disordered" evidence="1">
    <location>
        <begin position="159"/>
        <end position="235"/>
    </location>
</feature>